<reference evidence="2 4" key="1">
    <citation type="submission" date="2015-07" db="EMBL/GenBank/DDBJ databases">
        <authorList>
            <person name="Cajimat M.N.B."/>
            <person name="Milazzo M.L."/>
            <person name="Fulhorst C.F."/>
        </authorList>
    </citation>
    <scope>NUCLEOTIDE SEQUENCE [LARGE SCALE GENOMIC DNA]</scope>
    <source>
        <strain evidence="2">Single colony</strain>
    </source>
</reference>
<gene>
    <name evidence="2" type="primary">FGENESH: predicted gene_7.416</name>
    <name evidence="3" type="ORF">AAT19DRAFT_15559</name>
    <name evidence="2" type="ORF">BN2166_0040310</name>
</gene>
<protein>
    <submittedName>
        <fullName evidence="2 3">Proteophosphoglycan ppg4</fullName>
    </submittedName>
</protein>
<evidence type="ECO:0000313" key="4">
    <source>
        <dbReference type="Proteomes" id="UP000199069"/>
    </source>
</evidence>
<keyword evidence="4" id="KW-1185">Reference proteome</keyword>
<dbReference type="EMBL" id="CWKI01000007">
    <property type="protein sequence ID" value="CTR08170.1"/>
    <property type="molecule type" value="Genomic_DNA"/>
</dbReference>
<evidence type="ECO:0000313" key="2">
    <source>
        <dbReference type="EMBL" id="CTR08170.1"/>
    </source>
</evidence>
<evidence type="ECO:0000313" key="3">
    <source>
        <dbReference type="EMBL" id="PRQ73992.1"/>
    </source>
</evidence>
<feature type="region of interest" description="Disordered" evidence="1">
    <location>
        <begin position="104"/>
        <end position="205"/>
    </location>
</feature>
<dbReference type="EMBL" id="LCTV02000007">
    <property type="protein sequence ID" value="PRQ73992.1"/>
    <property type="molecule type" value="Genomic_DNA"/>
</dbReference>
<feature type="compositionally biased region" description="Basic and acidic residues" evidence="1">
    <location>
        <begin position="104"/>
        <end position="120"/>
    </location>
</feature>
<evidence type="ECO:0000313" key="5">
    <source>
        <dbReference type="Proteomes" id="UP000239560"/>
    </source>
</evidence>
<evidence type="ECO:0000256" key="1">
    <source>
        <dbReference type="SAM" id="MobiDB-lite"/>
    </source>
</evidence>
<proteinExistence type="predicted"/>
<name>A0A0K3CI35_RHOTO</name>
<sequence>MPCREPAASLHCLPAAIPPLELGKEFPTEGAFELAAWTQAGQEGFRWTNHGSTANSLALRCCEAHVARSDKDDRKGCMYVATARRKGAGKPWVVVRLNTEHTCDPDVRKGKIESNKEHAKQKCTQLQEQPRKVQPMREKKRKLGTVEEEESDGEQETQIRRTKPRQAKGKLPEEWSFRPEKQAAKHSDSEESEDAGDEALDKEVPYPRPRELREFIDECIENGQTSIPLPDEKFDCAVDILAQLFAYAETHNSTSEPGSFQLEIQRNERGVWTLAEKIMHHKHDGRVAKTIEAVQRWAASTWPDGQEAEEEAKDESHGADGAERGGEVVSAAEEKKEDRKEASPEMEVAKEEEQVQVKPATSEALKFDFVGSTPQEKDLTTQEAAETPPAPTHPLNRSDAPSPPPKKQRLADLISPGLAKKPRLTIDTEVNGPKQHPPLPRNDFLSFDHLDSELGTLPFKDFLLGVAAGLPPKLTKPQLVLLVNRLLIEKGGITSVSLLARLAAFEEGSLDAFVELFNRSPLGGVDHSPLVLLFVKALKKAVAQTQADTAQLA</sequence>
<dbReference type="OrthoDB" id="2523248at2759"/>
<organism evidence="2 4">
    <name type="scientific">Rhodotorula toruloides</name>
    <name type="common">Yeast</name>
    <name type="synonym">Rhodosporidium toruloides</name>
    <dbReference type="NCBI Taxonomy" id="5286"/>
    <lineage>
        <taxon>Eukaryota</taxon>
        <taxon>Fungi</taxon>
        <taxon>Dikarya</taxon>
        <taxon>Basidiomycota</taxon>
        <taxon>Pucciniomycotina</taxon>
        <taxon>Microbotryomycetes</taxon>
        <taxon>Sporidiobolales</taxon>
        <taxon>Sporidiobolaceae</taxon>
        <taxon>Rhodotorula</taxon>
    </lineage>
</organism>
<dbReference type="Proteomes" id="UP000239560">
    <property type="component" value="Unassembled WGS sequence"/>
</dbReference>
<feature type="compositionally biased region" description="Acidic residues" evidence="1">
    <location>
        <begin position="146"/>
        <end position="155"/>
    </location>
</feature>
<feature type="compositionally biased region" description="Basic and acidic residues" evidence="1">
    <location>
        <begin position="314"/>
        <end position="355"/>
    </location>
</feature>
<reference evidence="3 5" key="2">
    <citation type="journal article" date="2018" name="Elife">
        <title>Functional genomics of lipid metabolism in the oleaginous yeast Rhodosporidium toruloides.</title>
        <authorList>
            <person name="Coradetti S.T."/>
            <person name="Pinel D."/>
            <person name="Geiselman G."/>
            <person name="Ito M."/>
            <person name="Mondo S."/>
            <person name="Reilly M.C."/>
            <person name="Cheng Y.F."/>
            <person name="Bauer S."/>
            <person name="Grigoriev I."/>
            <person name="Gladden J.M."/>
            <person name="Simmons B.A."/>
            <person name="Brem R."/>
            <person name="Arkin A.P."/>
            <person name="Skerker J.M."/>
        </authorList>
    </citation>
    <scope>NUCLEOTIDE SEQUENCE [LARGE SCALE GENOMIC DNA]</scope>
    <source>
        <strain evidence="3 5">NBRC 0880</strain>
    </source>
</reference>
<feature type="compositionally biased region" description="Basic and acidic residues" evidence="1">
    <location>
        <begin position="170"/>
        <end position="189"/>
    </location>
</feature>
<dbReference type="AlphaFoldDB" id="A0A0K3CI35"/>
<feature type="region of interest" description="Disordered" evidence="1">
    <location>
        <begin position="421"/>
        <end position="440"/>
    </location>
</feature>
<feature type="region of interest" description="Disordered" evidence="1">
    <location>
        <begin position="299"/>
        <end position="414"/>
    </location>
</feature>
<accession>A0A0K3CI35</accession>
<dbReference type="Proteomes" id="UP000199069">
    <property type="component" value="Unassembled WGS sequence"/>
</dbReference>